<dbReference type="Pfam" id="PF05331">
    <property type="entry name" value="DUF742"/>
    <property type="match status" value="1"/>
</dbReference>
<reference evidence="2 3" key="1">
    <citation type="submission" date="2024-09" db="EMBL/GenBank/DDBJ databases">
        <authorList>
            <person name="Sun Q."/>
            <person name="Mori K."/>
        </authorList>
    </citation>
    <scope>NUCLEOTIDE SEQUENCE [LARGE SCALE GENOMIC DNA]</scope>
    <source>
        <strain evidence="2 3">JCM 13852</strain>
    </source>
</reference>
<organism evidence="2 3">
    <name type="scientific">Amycolatopsis plumensis</name>
    <dbReference type="NCBI Taxonomy" id="236508"/>
    <lineage>
        <taxon>Bacteria</taxon>
        <taxon>Bacillati</taxon>
        <taxon>Actinomycetota</taxon>
        <taxon>Actinomycetes</taxon>
        <taxon>Pseudonocardiales</taxon>
        <taxon>Pseudonocardiaceae</taxon>
        <taxon>Amycolatopsis</taxon>
    </lineage>
</organism>
<evidence type="ECO:0000256" key="1">
    <source>
        <dbReference type="SAM" id="MobiDB-lite"/>
    </source>
</evidence>
<feature type="compositionally biased region" description="Basic and acidic residues" evidence="1">
    <location>
        <begin position="144"/>
        <end position="158"/>
    </location>
</feature>
<feature type="compositionally biased region" description="Low complexity" evidence="1">
    <location>
        <begin position="339"/>
        <end position="356"/>
    </location>
</feature>
<evidence type="ECO:0000313" key="2">
    <source>
        <dbReference type="EMBL" id="MFB9685837.1"/>
    </source>
</evidence>
<dbReference type="Proteomes" id="UP001589535">
    <property type="component" value="Unassembled WGS sequence"/>
</dbReference>
<feature type="region of interest" description="Disordered" evidence="1">
    <location>
        <begin position="1"/>
        <end position="367"/>
    </location>
</feature>
<protein>
    <submittedName>
        <fullName evidence="2">DUF742 domain-containing protein</fullName>
    </submittedName>
</protein>
<comment type="caution">
    <text evidence="2">The sequence shown here is derived from an EMBL/GenBank/DDBJ whole genome shotgun (WGS) entry which is preliminary data.</text>
</comment>
<name>A0ABV5U371_9PSEU</name>
<dbReference type="RefSeq" id="WP_378194001.1">
    <property type="nucleotide sequence ID" value="NZ_JBHMBK010000011.1"/>
</dbReference>
<sequence length="462" mass="50645">MRISGFDDPDSSGWDALHRGTEREGFDSPSKFDMSTLSMIMPKRKPSRPQPDAQGYTDEDTREWGSSADDEDDHAAPESAPEFGEEPTGRRARRVPEPGALPGRRSREHAADRREPGGYQAGRSPEYAGDDFDRREPAGYQGERSAEYAADDHDRREPGGYQAGRSPEYAADDYDRAEPAGYPGGHPGFSDEEPPRPAFGGYRGRRAAEHPLPDPLGFEGTHSPVVADDGYDPVEPEWQDGDRFEPEPPPLEPAWTPPRGARPPAPPSHQRPPAPRPPAPRPPVPASRPHPVAPPVSRQAAPPPAWAPPPPAAWTPPPDPETRWIPNPEPWEDPAWNEPARVASPAPAASPGSRVRPYTRTGGRTRSDHNLALEALVSTSDDGRRYRGVRSVEHRRICDLCLDTRSVAEIAAHLRLPLGVVKVLVGDMADIGLVLIHQTELILGDRSSREFMERVLAGLRAL</sequence>
<feature type="compositionally biased region" description="Basic and acidic residues" evidence="1">
    <location>
        <begin position="16"/>
        <end position="26"/>
    </location>
</feature>
<gene>
    <name evidence="2" type="ORF">ACFFTO_16700</name>
</gene>
<dbReference type="PRINTS" id="PR01217">
    <property type="entry name" value="PRICHEXTENSN"/>
</dbReference>
<dbReference type="PANTHER" id="PTHR36221">
    <property type="entry name" value="DUF742 DOMAIN-CONTAINING PROTEIN"/>
    <property type="match status" value="1"/>
</dbReference>
<feature type="compositionally biased region" description="Acidic residues" evidence="1">
    <location>
        <begin position="229"/>
        <end position="239"/>
    </location>
</feature>
<keyword evidence="3" id="KW-1185">Reference proteome</keyword>
<feature type="compositionally biased region" description="Pro residues" evidence="1">
    <location>
        <begin position="247"/>
        <end position="294"/>
    </location>
</feature>
<dbReference type="EMBL" id="JBHMBK010000011">
    <property type="protein sequence ID" value="MFB9685837.1"/>
    <property type="molecule type" value="Genomic_DNA"/>
</dbReference>
<evidence type="ECO:0000313" key="3">
    <source>
        <dbReference type="Proteomes" id="UP001589535"/>
    </source>
</evidence>
<dbReference type="PANTHER" id="PTHR36221:SF1">
    <property type="entry name" value="DUF742 DOMAIN-CONTAINING PROTEIN"/>
    <property type="match status" value="1"/>
</dbReference>
<accession>A0ABV5U371</accession>
<proteinExistence type="predicted"/>
<dbReference type="InterPro" id="IPR007995">
    <property type="entry name" value="DUF742"/>
</dbReference>
<feature type="compositionally biased region" description="Pro residues" evidence="1">
    <location>
        <begin position="301"/>
        <end position="319"/>
    </location>
</feature>